<evidence type="ECO:0000256" key="1">
    <source>
        <dbReference type="SAM" id="MobiDB-lite"/>
    </source>
</evidence>
<evidence type="ECO:0000259" key="2">
    <source>
        <dbReference type="Pfam" id="PF14111"/>
    </source>
</evidence>
<keyword evidence="4" id="KW-1185">Reference proteome</keyword>
<name>A0A803N215_CHEQI</name>
<feature type="region of interest" description="Disordered" evidence="1">
    <location>
        <begin position="349"/>
        <end position="384"/>
    </location>
</feature>
<dbReference type="Gramene" id="AUR62039168-RA">
    <property type="protein sequence ID" value="AUR62039168-RA:cds"/>
    <property type="gene ID" value="AUR62039168"/>
</dbReference>
<protein>
    <recommendedName>
        <fullName evidence="2">DUF4283 domain-containing protein</fullName>
    </recommendedName>
</protein>
<reference evidence="3" key="2">
    <citation type="submission" date="2021-03" db="UniProtKB">
        <authorList>
            <consortium name="EnsemblPlants"/>
        </authorList>
    </citation>
    <scope>IDENTIFICATION</scope>
</reference>
<dbReference type="AlphaFoldDB" id="A0A803N215"/>
<organism evidence="3 4">
    <name type="scientific">Chenopodium quinoa</name>
    <name type="common">Quinoa</name>
    <dbReference type="NCBI Taxonomy" id="63459"/>
    <lineage>
        <taxon>Eukaryota</taxon>
        <taxon>Viridiplantae</taxon>
        <taxon>Streptophyta</taxon>
        <taxon>Embryophyta</taxon>
        <taxon>Tracheophyta</taxon>
        <taxon>Spermatophyta</taxon>
        <taxon>Magnoliopsida</taxon>
        <taxon>eudicotyledons</taxon>
        <taxon>Gunneridae</taxon>
        <taxon>Pentapetalae</taxon>
        <taxon>Caryophyllales</taxon>
        <taxon>Chenopodiaceae</taxon>
        <taxon>Chenopodioideae</taxon>
        <taxon>Atripliceae</taxon>
        <taxon>Chenopodium</taxon>
    </lineage>
</organism>
<evidence type="ECO:0000313" key="3">
    <source>
        <dbReference type="EnsemblPlants" id="AUR62039168-RA:cds"/>
    </source>
</evidence>
<dbReference type="Proteomes" id="UP000596660">
    <property type="component" value="Unplaced"/>
</dbReference>
<proteinExistence type="predicted"/>
<dbReference type="Pfam" id="PF14111">
    <property type="entry name" value="DUF4283"/>
    <property type="match status" value="1"/>
</dbReference>
<accession>A0A803N215</accession>
<feature type="region of interest" description="Disordered" evidence="1">
    <location>
        <begin position="616"/>
        <end position="641"/>
    </location>
</feature>
<reference evidence="3" key="1">
    <citation type="journal article" date="2017" name="Nature">
        <title>The genome of Chenopodium quinoa.</title>
        <authorList>
            <person name="Jarvis D.E."/>
            <person name="Ho Y.S."/>
            <person name="Lightfoot D.J."/>
            <person name="Schmoeckel S.M."/>
            <person name="Li B."/>
            <person name="Borm T.J.A."/>
            <person name="Ohyanagi H."/>
            <person name="Mineta K."/>
            <person name="Michell C.T."/>
            <person name="Saber N."/>
            <person name="Kharbatia N.M."/>
            <person name="Rupper R.R."/>
            <person name="Sharp A.R."/>
            <person name="Dally N."/>
            <person name="Boughton B.A."/>
            <person name="Woo Y.H."/>
            <person name="Gao G."/>
            <person name="Schijlen E.G.W.M."/>
            <person name="Guo X."/>
            <person name="Momin A.A."/>
            <person name="Negrao S."/>
            <person name="Al-Babili S."/>
            <person name="Gehring C."/>
            <person name="Roessner U."/>
            <person name="Jung C."/>
            <person name="Murphy K."/>
            <person name="Arold S.T."/>
            <person name="Gojobori T."/>
            <person name="van der Linden C.G."/>
            <person name="van Loo E.N."/>
            <person name="Jellen E.N."/>
            <person name="Maughan P.J."/>
            <person name="Tester M."/>
        </authorList>
    </citation>
    <scope>NUCLEOTIDE SEQUENCE [LARGE SCALE GENOMIC DNA]</scope>
    <source>
        <strain evidence="3">cv. PI 614886</strain>
    </source>
</reference>
<sequence>MENCKPVSTPLAQNEKLSKEDDSEDADLKQYRSIIGSLLYLTATRLDMMYAVSMLARFMQKPSQIHTQAIKRVLRYLKGTSDYGIWYKPSKNSELIGYSHSDWAESIDDTKSTSGYVFSLRNGVFSWLSQKQDCGSINCRSRVYCTELEPYRVNGSRAFWQKCVYGYLMDYRTLSPAAIRDFINQRWRTRGYIDLFKMNDLYVFKCSNDEDKRDLLHKTKACFDGALMVFAPWCGRIGHKFSRCRRHEDLILQDISHAMMQYQSRGIPTLETDEGFSMFNLDMRATLSSERTITPREQFGDDPTQPPSPNFRASDIMVDFDLGIQSGDRTIRPGERFNGGGVPFRGLVMNQNGASSQNGQQQSGVDMETDGQGINLGNMAPAGTMHVEGHAGVAEPDTGGTLTGRQQRRLRFRVKTLKLLGTGECKDLCLGRRVDSAGYNQRFFIEFDTQNLPRGVEIREPDSPIQDPMDYQGDEDATAYPIGQIPEDTMSPWEGEQQIELEEEDLMEQNNVEALAVEQARAQPRIEQLAVEIGGSSEVEVVKPSETLSDSAIIFTRWGEKDRRGRRVQNRRFRKGKNKRRFKQENCPLKRKAISNLDLVSIQFIKEEEDDADSLMAGKKKKGKNINSGGDNDGEGPSTSSRASIGLDLAYAFESNITMTFAGNGLAVVDPIQPPRA</sequence>
<dbReference type="EnsemblPlants" id="AUR62039168-RA">
    <property type="protein sequence ID" value="AUR62039168-RA:cds"/>
    <property type="gene ID" value="AUR62039168"/>
</dbReference>
<feature type="domain" description="DUF4283" evidence="2">
    <location>
        <begin position="159"/>
        <end position="233"/>
    </location>
</feature>
<dbReference type="PANTHER" id="PTHR11439">
    <property type="entry name" value="GAG-POL-RELATED RETROTRANSPOSON"/>
    <property type="match status" value="1"/>
</dbReference>
<dbReference type="InterPro" id="IPR025558">
    <property type="entry name" value="DUF4283"/>
</dbReference>
<evidence type="ECO:0000313" key="4">
    <source>
        <dbReference type="Proteomes" id="UP000596660"/>
    </source>
</evidence>
<feature type="region of interest" description="Disordered" evidence="1">
    <location>
        <begin position="1"/>
        <end position="23"/>
    </location>
</feature>
<dbReference type="PANTHER" id="PTHR11439:SF483">
    <property type="entry name" value="PEPTIDE SYNTHASE GLIP-LIKE, PUTATIVE (AFU_ORTHOLOGUE AFUA_3G12920)-RELATED"/>
    <property type="match status" value="1"/>
</dbReference>
<feature type="compositionally biased region" description="Low complexity" evidence="1">
    <location>
        <begin position="350"/>
        <end position="364"/>
    </location>
</feature>